<dbReference type="Proteomes" id="UP000198407">
    <property type="component" value="Unassembled WGS sequence"/>
</dbReference>
<dbReference type="EMBL" id="FZOL01000029">
    <property type="protein sequence ID" value="SNT21560.1"/>
    <property type="molecule type" value="Genomic_DNA"/>
</dbReference>
<proteinExistence type="predicted"/>
<keyword evidence="2" id="KW-1185">Reference proteome</keyword>
<organism evidence="1 2">
    <name type="scientific">Pseudomonas japonica</name>
    <dbReference type="NCBI Taxonomy" id="256466"/>
    <lineage>
        <taxon>Bacteria</taxon>
        <taxon>Pseudomonadati</taxon>
        <taxon>Pseudomonadota</taxon>
        <taxon>Gammaproteobacteria</taxon>
        <taxon>Pseudomonadales</taxon>
        <taxon>Pseudomonadaceae</taxon>
        <taxon>Pseudomonas</taxon>
    </lineage>
</organism>
<sequence length="460" mass="52119">MWLSQYLTEYDEDLSGDSQTDPLGVLTIWSAFGQEIFRNRVNSVSNDVRNYTLNLLHHAVIKDVLDDADTRLSKALDEQSGGRHGLALRQACLVYLENIFTYAMVTAAPETGVDSQGVLGASKARVRLELDGDPFLRFTHKDDGYLLVRQLGLGVSGRYKTPFMQIGFFSDRYNYHHRQEAALLWVKVKEMIEAHPPFCVLFQEARRHLQGFFPRFRAGGGSALGQIPGDLMEAYRRALPNSAQVGADTRDFWLAVTGLNTGAAGTLLRVLDDQARHDPDSRMPIQQLFALAEKNCSEAPERRKLVHVQQVEPLLAQADLLFTLACHRRHQRFAEIETHWHGLGRDAGTLPAAAARIADHPELLEIPSHSGRRRLQRLMCMARQQRFSDQLRSLLDYHAMVMRERGQLPWVQIEQADRIKLNARTKALPAAQDAPMHRWVNTYYIPQFDNLVTGYRGGQA</sequence>
<evidence type="ECO:0000313" key="1">
    <source>
        <dbReference type="EMBL" id="SNT21560.1"/>
    </source>
</evidence>
<protein>
    <submittedName>
        <fullName evidence="1">Uncharacterized protein</fullName>
    </submittedName>
</protein>
<accession>A0A239KU62</accession>
<name>A0A239KU62_9PSED</name>
<reference evidence="2" key="1">
    <citation type="submission" date="2017-06" db="EMBL/GenBank/DDBJ databases">
        <authorList>
            <person name="Varghese N."/>
            <person name="Submissions S."/>
        </authorList>
    </citation>
    <scope>NUCLEOTIDE SEQUENCE [LARGE SCALE GENOMIC DNA]</scope>
    <source>
        <strain evidence="2">DSM 22348</strain>
    </source>
</reference>
<dbReference type="AlphaFoldDB" id="A0A239KU62"/>
<dbReference type="OrthoDB" id="7604978at2"/>
<dbReference type="RefSeq" id="WP_042126449.1">
    <property type="nucleotide sequence ID" value="NZ_FZOL01000029.1"/>
</dbReference>
<evidence type="ECO:0000313" key="2">
    <source>
        <dbReference type="Proteomes" id="UP000198407"/>
    </source>
</evidence>
<dbReference type="STRING" id="1215104.GCA_000730585_02101"/>
<gene>
    <name evidence="1" type="ORF">SAMN05444352_12927</name>
</gene>